<dbReference type="GO" id="GO:0015996">
    <property type="term" value="P:chlorophyll catabolic process"/>
    <property type="evidence" value="ECO:0007669"/>
    <property type="project" value="TreeGrafter"/>
</dbReference>
<reference evidence="1" key="2">
    <citation type="submission" date="2023-06" db="EMBL/GenBank/DDBJ databases">
        <authorList>
            <person name="Ma L."/>
            <person name="Liu K.-W."/>
            <person name="Li Z."/>
            <person name="Hsiao Y.-Y."/>
            <person name="Qi Y."/>
            <person name="Fu T."/>
            <person name="Tang G."/>
            <person name="Zhang D."/>
            <person name="Sun W.-H."/>
            <person name="Liu D.-K."/>
            <person name="Li Y."/>
            <person name="Chen G.-Z."/>
            <person name="Liu X.-D."/>
            <person name="Liao X.-Y."/>
            <person name="Jiang Y.-T."/>
            <person name="Yu X."/>
            <person name="Hao Y."/>
            <person name="Huang J."/>
            <person name="Zhao X.-W."/>
            <person name="Ke S."/>
            <person name="Chen Y.-Y."/>
            <person name="Wu W.-L."/>
            <person name="Hsu J.-L."/>
            <person name="Lin Y.-F."/>
            <person name="Huang M.-D."/>
            <person name="Li C.-Y."/>
            <person name="Huang L."/>
            <person name="Wang Z.-W."/>
            <person name="Zhao X."/>
            <person name="Zhong W.-Y."/>
            <person name="Peng D.-H."/>
            <person name="Ahmad S."/>
            <person name="Lan S."/>
            <person name="Zhang J.-S."/>
            <person name="Tsai W.-C."/>
            <person name="Van De Peer Y."/>
            <person name="Liu Z.-J."/>
        </authorList>
    </citation>
    <scope>NUCLEOTIDE SEQUENCE</scope>
    <source>
        <strain evidence="1">CP</strain>
        <tissue evidence="1">Leaves</tissue>
    </source>
</reference>
<dbReference type="Pfam" id="PF07224">
    <property type="entry name" value="Chlorophyllase"/>
    <property type="match status" value="2"/>
</dbReference>
<gene>
    <name evidence="1" type="ORF">QJS10_CPB04g01620</name>
</gene>
<dbReference type="AlphaFoldDB" id="A0AAV9F6R3"/>
<dbReference type="PANTHER" id="PTHR33428:SF10">
    <property type="entry name" value="CHLOROPHYLLASE-1"/>
    <property type="match status" value="1"/>
</dbReference>
<dbReference type="Gene3D" id="3.40.50.1820">
    <property type="entry name" value="alpha/beta hydrolase"/>
    <property type="match status" value="1"/>
</dbReference>
<dbReference type="GO" id="GO:0047746">
    <property type="term" value="F:chlorophyllase activity"/>
    <property type="evidence" value="ECO:0007669"/>
    <property type="project" value="TreeGrafter"/>
</dbReference>
<evidence type="ECO:0000313" key="1">
    <source>
        <dbReference type="EMBL" id="KAK1319973.1"/>
    </source>
</evidence>
<dbReference type="PANTHER" id="PTHR33428">
    <property type="entry name" value="CHLOROPHYLLASE-2, CHLOROPLASTIC"/>
    <property type="match status" value="1"/>
</dbReference>
<dbReference type="InterPro" id="IPR017395">
    <property type="entry name" value="Chlorophyllase-like"/>
</dbReference>
<dbReference type="SUPFAM" id="SSF53474">
    <property type="entry name" value="alpha/beta-Hydrolases"/>
    <property type="match status" value="1"/>
</dbReference>
<organism evidence="1 2">
    <name type="scientific">Acorus calamus</name>
    <name type="common">Sweet flag</name>
    <dbReference type="NCBI Taxonomy" id="4465"/>
    <lineage>
        <taxon>Eukaryota</taxon>
        <taxon>Viridiplantae</taxon>
        <taxon>Streptophyta</taxon>
        <taxon>Embryophyta</taxon>
        <taxon>Tracheophyta</taxon>
        <taxon>Spermatophyta</taxon>
        <taxon>Magnoliopsida</taxon>
        <taxon>Liliopsida</taxon>
        <taxon>Acoraceae</taxon>
        <taxon>Acorus</taxon>
    </lineage>
</organism>
<evidence type="ECO:0008006" key="3">
    <source>
        <dbReference type="Google" id="ProtNLM"/>
    </source>
</evidence>
<protein>
    <recommendedName>
        <fullName evidence="3">Chlorophyllase</fullName>
    </recommendedName>
</protein>
<comment type="caution">
    <text evidence="1">The sequence shown here is derived from an EMBL/GenBank/DDBJ whole genome shotgun (WGS) entry which is preliminary data.</text>
</comment>
<dbReference type="Proteomes" id="UP001180020">
    <property type="component" value="Unassembled WGS sequence"/>
</dbReference>
<dbReference type="InterPro" id="IPR029058">
    <property type="entry name" value="AB_hydrolase_fold"/>
</dbReference>
<keyword evidence="2" id="KW-1185">Reference proteome</keyword>
<name>A0AAV9F6R3_ACOCL</name>
<dbReference type="EMBL" id="JAUJYO010000004">
    <property type="protein sequence ID" value="KAK1319973.1"/>
    <property type="molecule type" value="Genomic_DNA"/>
</dbReference>
<sequence>MASTHLNSASSVFGEGKLKVESVIVEPFQRPHPPKCLFVTYPKEEGEYPVLLFFHGTSTLHLLYKQLLLHISSHGFIVVAPQLHIIPFKKDIEEDKTESSEKDIEDATKLHPLSFIELPKKHGGQEEATKGTDKDIEDATKAELFTIVRQNSKADIEDAIKVTNWLPDGLKSVLPPGVKANLDELALGGHSRGGHTAFSIALGYGPPSSLKFSALIGVDPVAGTSESSQLEPKILTENESFKLGVPVMVIGSGLGQESIMPPMPACAPKGVNHRDFYKRCQPSCCHFVVEGFGHMDMLDDNAAAAIMGCLCKGGESREPMRRSVGGLVVAFLNAYLEGDKGDLLSIVHEHEHIAPAVLNPAELREKEK</sequence>
<proteinExistence type="predicted"/>
<evidence type="ECO:0000313" key="2">
    <source>
        <dbReference type="Proteomes" id="UP001180020"/>
    </source>
</evidence>
<accession>A0AAV9F6R3</accession>
<reference evidence="1" key="1">
    <citation type="journal article" date="2023" name="Nat. Commun.">
        <title>Diploid and tetraploid genomes of Acorus and the evolution of monocots.</title>
        <authorList>
            <person name="Ma L."/>
            <person name="Liu K.W."/>
            <person name="Li Z."/>
            <person name="Hsiao Y.Y."/>
            <person name="Qi Y."/>
            <person name="Fu T."/>
            <person name="Tang G.D."/>
            <person name="Zhang D."/>
            <person name="Sun W.H."/>
            <person name="Liu D.K."/>
            <person name="Li Y."/>
            <person name="Chen G.Z."/>
            <person name="Liu X.D."/>
            <person name="Liao X.Y."/>
            <person name="Jiang Y.T."/>
            <person name="Yu X."/>
            <person name="Hao Y."/>
            <person name="Huang J."/>
            <person name="Zhao X.W."/>
            <person name="Ke S."/>
            <person name="Chen Y.Y."/>
            <person name="Wu W.L."/>
            <person name="Hsu J.L."/>
            <person name="Lin Y.F."/>
            <person name="Huang M.D."/>
            <person name="Li C.Y."/>
            <person name="Huang L."/>
            <person name="Wang Z.W."/>
            <person name="Zhao X."/>
            <person name="Zhong W.Y."/>
            <person name="Peng D.H."/>
            <person name="Ahmad S."/>
            <person name="Lan S."/>
            <person name="Zhang J.S."/>
            <person name="Tsai W.C."/>
            <person name="Van de Peer Y."/>
            <person name="Liu Z.J."/>
        </authorList>
    </citation>
    <scope>NUCLEOTIDE SEQUENCE</scope>
    <source>
        <strain evidence="1">CP</strain>
    </source>
</reference>